<reference evidence="4" key="2">
    <citation type="submission" date="2025-08" db="UniProtKB">
        <authorList>
            <consortium name="Ensembl"/>
        </authorList>
    </citation>
    <scope>IDENTIFICATION</scope>
</reference>
<dbReference type="Bgee" id="ENSMODG00000048340">
    <property type="expression patterns" value="Expressed in kidney and 19 other cell types or tissues"/>
</dbReference>
<keyword evidence="1" id="KW-0808">Transferase</keyword>
<sequence length="226" mass="25319">MAPYEIRRYQDQDWCSVRAIFAEGMLQQVVPNFWNLLRQPISFLLLLGGPGALLLASGSLLLSLLAVPGFLAVLWLVARYPFSYYVHDTLHRDMWDIRASYLNDRGSCFWVAEAGGQVVGLVCACPAQKASGAQKHLELLHLSVRQDHRGQGIAKTLTQTVIHFAQDQGYSGIVLVTASLNFPARRLYERLGFWKSHETLKSVKWSIIKPSWLGAPSVQRRGDGLL</sequence>
<evidence type="ECO:0000256" key="1">
    <source>
        <dbReference type="ARBA" id="ARBA00022679"/>
    </source>
</evidence>
<reference evidence="4 5" key="1">
    <citation type="journal article" date="2007" name="Nature">
        <title>Genome of the marsupial Monodelphis domestica reveals innovation in non-coding sequences.</title>
        <authorList>
            <person name="Mikkelsen T.S."/>
            <person name="Wakefield M.J."/>
            <person name="Aken B."/>
            <person name="Amemiya C.T."/>
            <person name="Chang J.L."/>
            <person name="Duke S."/>
            <person name="Garber M."/>
            <person name="Gentles A.J."/>
            <person name="Goodstadt L."/>
            <person name="Heger A."/>
            <person name="Jurka J."/>
            <person name="Kamal M."/>
            <person name="Mauceli E."/>
            <person name="Searle S.M."/>
            <person name="Sharpe T."/>
            <person name="Baker M.L."/>
            <person name="Batzer M.A."/>
            <person name="Benos P.V."/>
            <person name="Belov K."/>
            <person name="Clamp M."/>
            <person name="Cook A."/>
            <person name="Cuff J."/>
            <person name="Das R."/>
            <person name="Davidow L."/>
            <person name="Deakin J.E."/>
            <person name="Fazzari M.J."/>
            <person name="Glass J.L."/>
            <person name="Grabherr M."/>
            <person name="Greally J.M."/>
            <person name="Gu W."/>
            <person name="Hore T.A."/>
            <person name="Huttley G.A."/>
            <person name="Kleber M."/>
            <person name="Jirtle R.L."/>
            <person name="Koina E."/>
            <person name="Lee J.T."/>
            <person name="Mahony S."/>
            <person name="Marra M.A."/>
            <person name="Miller R.D."/>
            <person name="Nicholls R.D."/>
            <person name="Oda M."/>
            <person name="Papenfuss A.T."/>
            <person name="Parra Z.E."/>
            <person name="Pollock D.D."/>
            <person name="Ray D.A."/>
            <person name="Schein J.E."/>
            <person name="Speed T.P."/>
            <person name="Thompson K."/>
            <person name="VandeBerg J.L."/>
            <person name="Wade C.M."/>
            <person name="Walker J.A."/>
            <person name="Waters P.D."/>
            <person name="Webber C."/>
            <person name="Weidman J.R."/>
            <person name="Xie X."/>
            <person name="Zody M.C."/>
            <person name="Baldwin J."/>
            <person name="Abdouelleil A."/>
            <person name="Abdulkadir J."/>
            <person name="Abebe A."/>
            <person name="Abera B."/>
            <person name="Abreu J."/>
            <person name="Acer S.C."/>
            <person name="Aftuck L."/>
            <person name="Alexander A."/>
            <person name="An P."/>
            <person name="Anderson E."/>
            <person name="Anderson S."/>
            <person name="Arachi H."/>
            <person name="Azer M."/>
            <person name="Bachantsang P."/>
            <person name="Barry A."/>
            <person name="Bayul T."/>
            <person name="Berlin A."/>
            <person name="Bessette D."/>
            <person name="Bloom T."/>
            <person name="Bloom T."/>
            <person name="Boguslavskiy L."/>
            <person name="Bonnet C."/>
            <person name="Boukhgalter B."/>
            <person name="Bourzgui I."/>
            <person name="Brown A."/>
            <person name="Cahill P."/>
            <person name="Channer S."/>
            <person name="Cheshatsang Y."/>
            <person name="Chuda L."/>
            <person name="Citroen M."/>
            <person name="Collymore A."/>
            <person name="Cooke P."/>
            <person name="Costello M."/>
            <person name="D'Aco K."/>
            <person name="Daza R."/>
            <person name="De Haan G."/>
            <person name="DeGray S."/>
            <person name="DeMaso C."/>
            <person name="Dhargay N."/>
            <person name="Dooley K."/>
            <person name="Dooley E."/>
            <person name="Doricent M."/>
            <person name="Dorje P."/>
            <person name="Dorjee K."/>
            <person name="Dupes A."/>
            <person name="Elong R."/>
            <person name="Falk J."/>
            <person name="Farina A."/>
            <person name="Faro S."/>
            <person name="Ferguson D."/>
            <person name="Fisher S."/>
            <person name="Foley C.D."/>
            <person name="Franke A."/>
            <person name="Friedrich D."/>
            <person name="Gadbois L."/>
            <person name="Gearin G."/>
            <person name="Gearin C.R."/>
            <person name="Giannoukos G."/>
            <person name="Goode T."/>
            <person name="Graham J."/>
            <person name="Grandbois E."/>
            <person name="Grewal S."/>
            <person name="Gyaltsen K."/>
            <person name="Hafez N."/>
            <person name="Hagos B."/>
            <person name="Hall J."/>
            <person name="Henson C."/>
            <person name="Hollinger A."/>
            <person name="Honan T."/>
            <person name="Huard M.D."/>
            <person name="Hughes L."/>
            <person name="Hurhula B."/>
            <person name="Husby M.E."/>
            <person name="Kamat A."/>
            <person name="Kanga B."/>
            <person name="Kashin S."/>
            <person name="Khazanovich D."/>
            <person name="Kisner P."/>
            <person name="Lance K."/>
            <person name="Lara M."/>
            <person name="Lee W."/>
            <person name="Lennon N."/>
            <person name="Letendre F."/>
            <person name="LeVine R."/>
            <person name="Lipovsky A."/>
            <person name="Liu X."/>
            <person name="Liu J."/>
            <person name="Liu S."/>
            <person name="Lokyitsang T."/>
            <person name="Lokyitsang Y."/>
            <person name="Lubonja R."/>
            <person name="Lui A."/>
            <person name="MacDonald P."/>
            <person name="Magnisalis V."/>
            <person name="Maru K."/>
            <person name="Matthews C."/>
            <person name="McCusker W."/>
            <person name="McDonough S."/>
            <person name="Mehta T."/>
            <person name="Meldrim J."/>
            <person name="Meneus L."/>
            <person name="Mihai O."/>
            <person name="Mihalev A."/>
            <person name="Mihova T."/>
            <person name="Mittelman R."/>
            <person name="Mlenga V."/>
            <person name="Montmayeur A."/>
            <person name="Mulrain L."/>
            <person name="Navidi A."/>
            <person name="Naylor J."/>
            <person name="Negash T."/>
            <person name="Nguyen T."/>
            <person name="Nguyen N."/>
            <person name="Nicol R."/>
            <person name="Norbu C."/>
            <person name="Norbu N."/>
            <person name="Novod N."/>
            <person name="O'Neill B."/>
            <person name="Osman S."/>
            <person name="Markiewicz E."/>
            <person name="Oyono O.L."/>
            <person name="Patti C."/>
            <person name="Phunkhang P."/>
            <person name="Pierre F."/>
            <person name="Priest M."/>
            <person name="Raghuraman S."/>
            <person name="Rege F."/>
            <person name="Reyes R."/>
            <person name="Rise C."/>
            <person name="Rogov P."/>
            <person name="Ross K."/>
            <person name="Ryan E."/>
            <person name="Settipalli S."/>
            <person name="Shea T."/>
            <person name="Sherpa N."/>
            <person name="Shi L."/>
            <person name="Shih D."/>
            <person name="Sparrow T."/>
            <person name="Spaulding J."/>
            <person name="Stalker J."/>
            <person name="Stange-Thomann N."/>
            <person name="Stavropoulos S."/>
            <person name="Stone C."/>
            <person name="Strader C."/>
            <person name="Tesfaye S."/>
            <person name="Thomson T."/>
            <person name="Thoulutsang Y."/>
            <person name="Thoulutsang D."/>
            <person name="Topham K."/>
            <person name="Topping I."/>
            <person name="Tsamla T."/>
            <person name="Vassiliev H."/>
            <person name="Vo A."/>
            <person name="Wangchuk T."/>
            <person name="Wangdi T."/>
            <person name="Weiand M."/>
            <person name="Wilkinson J."/>
            <person name="Wilson A."/>
            <person name="Yadav S."/>
            <person name="Young G."/>
            <person name="Yu Q."/>
            <person name="Zembek L."/>
            <person name="Zhong D."/>
            <person name="Zimmer A."/>
            <person name="Zwirko Z."/>
            <person name="Jaffe D.B."/>
            <person name="Alvarez P."/>
            <person name="Brockman W."/>
            <person name="Butler J."/>
            <person name="Chin C."/>
            <person name="Gnerre S."/>
            <person name="MacCallum I."/>
            <person name="Graves J.A."/>
            <person name="Ponting C.P."/>
            <person name="Breen M."/>
            <person name="Samollow P.B."/>
            <person name="Lander E.S."/>
            <person name="Lindblad-Toh K."/>
        </authorList>
    </citation>
    <scope>NUCLEOTIDE SEQUENCE [LARGE SCALE GENOMIC DNA]</scope>
</reference>
<keyword evidence="2" id="KW-0472">Membrane</keyword>
<dbReference type="InParanoid" id="A0A5F8G3T7"/>
<keyword evidence="2" id="KW-1133">Transmembrane helix</keyword>
<evidence type="ECO:0000313" key="4">
    <source>
        <dbReference type="Ensembl" id="ENSMODP00000042112.1"/>
    </source>
</evidence>
<dbReference type="InterPro" id="IPR000182">
    <property type="entry name" value="GNAT_dom"/>
</dbReference>
<protein>
    <recommendedName>
        <fullName evidence="3">N-acetyltransferase domain-containing protein</fullName>
    </recommendedName>
</protein>
<evidence type="ECO:0000259" key="3">
    <source>
        <dbReference type="PROSITE" id="PS51186"/>
    </source>
</evidence>
<dbReference type="AlphaFoldDB" id="A0A5F8G3T7"/>
<dbReference type="GeneTree" id="ENSGT00950000182932"/>
<dbReference type="Gene3D" id="3.40.630.30">
    <property type="match status" value="1"/>
</dbReference>
<accession>A0A5F8G3T7</accession>
<reference evidence="4" key="3">
    <citation type="submission" date="2025-09" db="UniProtKB">
        <authorList>
            <consortium name="Ensembl"/>
        </authorList>
    </citation>
    <scope>IDENTIFICATION</scope>
</reference>
<dbReference type="PANTHER" id="PTHR13947">
    <property type="entry name" value="GNAT FAMILY N-ACETYLTRANSFERASE"/>
    <property type="match status" value="1"/>
</dbReference>
<evidence type="ECO:0000256" key="2">
    <source>
        <dbReference type="SAM" id="Phobius"/>
    </source>
</evidence>
<organism evidence="4 5">
    <name type="scientific">Monodelphis domestica</name>
    <name type="common">Gray short-tailed opossum</name>
    <dbReference type="NCBI Taxonomy" id="13616"/>
    <lineage>
        <taxon>Eukaryota</taxon>
        <taxon>Metazoa</taxon>
        <taxon>Chordata</taxon>
        <taxon>Craniata</taxon>
        <taxon>Vertebrata</taxon>
        <taxon>Euteleostomi</taxon>
        <taxon>Mammalia</taxon>
        <taxon>Metatheria</taxon>
        <taxon>Didelphimorphia</taxon>
        <taxon>Didelphidae</taxon>
        <taxon>Monodelphis</taxon>
    </lineage>
</organism>
<dbReference type="GO" id="GO:0008080">
    <property type="term" value="F:N-acetyltransferase activity"/>
    <property type="evidence" value="ECO:0000318"/>
    <property type="project" value="GO_Central"/>
</dbReference>
<feature type="domain" description="N-acetyltransferase" evidence="3">
    <location>
        <begin position="60"/>
        <end position="214"/>
    </location>
</feature>
<dbReference type="PROSITE" id="PS51186">
    <property type="entry name" value="GNAT"/>
    <property type="match status" value="1"/>
</dbReference>
<dbReference type="STRING" id="13616.ENSMODP00000042112"/>
<dbReference type="OMA" id="HRMKGIA"/>
<dbReference type="Ensembl" id="ENSMODT00000057765.1">
    <property type="protein sequence ID" value="ENSMODP00000042112.1"/>
    <property type="gene ID" value="ENSMODG00000048340.1"/>
</dbReference>
<dbReference type="SUPFAM" id="SSF55729">
    <property type="entry name" value="Acyl-CoA N-acyltransferases (Nat)"/>
    <property type="match status" value="1"/>
</dbReference>
<keyword evidence="5" id="KW-1185">Reference proteome</keyword>
<evidence type="ECO:0000313" key="5">
    <source>
        <dbReference type="Proteomes" id="UP000002280"/>
    </source>
</evidence>
<dbReference type="FunCoup" id="A0A5F8G3T7">
    <property type="interactions" value="65"/>
</dbReference>
<dbReference type="CDD" id="cd04301">
    <property type="entry name" value="NAT_SF"/>
    <property type="match status" value="1"/>
</dbReference>
<feature type="transmembrane region" description="Helical" evidence="2">
    <location>
        <begin position="52"/>
        <end position="77"/>
    </location>
</feature>
<dbReference type="InterPro" id="IPR050769">
    <property type="entry name" value="NAT_camello-type"/>
</dbReference>
<name>A0A5F8G3T7_MONDO</name>
<keyword evidence="2" id="KW-0812">Transmembrane</keyword>
<dbReference type="InterPro" id="IPR016181">
    <property type="entry name" value="Acyl_CoA_acyltransferase"/>
</dbReference>
<dbReference type="Pfam" id="PF00583">
    <property type="entry name" value="Acetyltransf_1"/>
    <property type="match status" value="1"/>
</dbReference>
<dbReference type="Proteomes" id="UP000002280">
    <property type="component" value="Chromosome 1"/>
</dbReference>
<dbReference type="PANTHER" id="PTHR13947:SF48">
    <property type="entry name" value="N-ACETYLTRANSFERASE 8-RELATED"/>
    <property type="match status" value="1"/>
</dbReference>
<proteinExistence type="predicted"/>